<dbReference type="Proteomes" id="UP000270616">
    <property type="component" value="Unassembled WGS sequence"/>
</dbReference>
<dbReference type="Pfam" id="PF00082">
    <property type="entry name" value="Peptidase_S8"/>
    <property type="match status" value="1"/>
</dbReference>
<dbReference type="PROSITE" id="PS00138">
    <property type="entry name" value="SUBTILASE_SER"/>
    <property type="match status" value="1"/>
</dbReference>
<feature type="compositionally biased region" description="Basic and acidic residues" evidence="7">
    <location>
        <begin position="226"/>
        <end position="238"/>
    </location>
</feature>
<keyword evidence="8" id="KW-0732">Signal</keyword>
<dbReference type="PANTHER" id="PTHR43806">
    <property type="entry name" value="PEPTIDASE S8"/>
    <property type="match status" value="1"/>
</dbReference>
<sequence>MVLTLLLAPAAGTTAAGATEQSEPGPTSPDGTGTEDQAPAAAQAAADAATDVPAVADPGEVPEETPRLMVKFTEPSDEQGSKEALVAEAAASAGVADEAGLAEAETPTTVNTLDDGTDVLAFDEALTAEEQADVIHELEADPRVEYAEPDRLAVASATPATNDPLLNQQFGLLGRNVPAAWSTSTGAGQTVAVIDTGLASHPDLRGKTVPGRDMVSNWPDTFAIDGDGRDADPSDPGDRPGVSGCSATWHGTHVAGIAAAGTNNGIGMAGVARDAKIMPVRVLGFCTYGYESDIAAGIRWAAGATIDGTTAAAPATVINMSLNLEGRCSATMQGAIDYATNRSIPVVVSAGNANKDAANYPPANCTNVIAVGAADQNGARTVYSNWGPAVDVLAPGGTSTVPVISTMNSGSTTYATANYGHKYGTSMAAPFVAGTVALMKQADPSLTPAQIESTLKSTSTGQLGSRQVAPARAVASVAPEPPFRDVSLSNQFATEISWVKDRGYLKGWPDGTFRPLTKIDRDAMAAVAYRMKGSPAFTPPKTSPYKDVPTTHQFYKEITWARSNGILTGWPDGTFRPQNDITRDATAAIFYLMAGSPAYTAPSTSRFTDLHPGQQFYKEVHWLASRGITTGWPDGTFRPLNTTNRDAMAAFIYRYYN</sequence>
<evidence type="ECO:0000259" key="9">
    <source>
        <dbReference type="PROSITE" id="PS51272"/>
    </source>
</evidence>
<dbReference type="PROSITE" id="PS51892">
    <property type="entry name" value="SUBTILASE"/>
    <property type="match status" value="1"/>
</dbReference>
<dbReference type="InterPro" id="IPR036852">
    <property type="entry name" value="Peptidase_S8/S53_dom_sf"/>
</dbReference>
<keyword evidence="2 5" id="KW-0645">Protease</keyword>
<dbReference type="GO" id="GO:0004252">
    <property type="term" value="F:serine-type endopeptidase activity"/>
    <property type="evidence" value="ECO:0007669"/>
    <property type="project" value="UniProtKB-UniRule"/>
</dbReference>
<feature type="domain" description="SLH" evidence="9">
    <location>
        <begin position="541"/>
        <end position="604"/>
    </location>
</feature>
<evidence type="ECO:0000256" key="5">
    <source>
        <dbReference type="PROSITE-ProRule" id="PRU01240"/>
    </source>
</evidence>
<dbReference type="InterPro" id="IPR000209">
    <property type="entry name" value="Peptidase_S8/S53_dom"/>
</dbReference>
<proteinExistence type="inferred from homology"/>
<feature type="active site" description="Charge relay system" evidence="5">
    <location>
        <position position="195"/>
    </location>
</feature>
<dbReference type="InterPro" id="IPR001119">
    <property type="entry name" value="SLH_dom"/>
</dbReference>
<dbReference type="PROSITE" id="PS00136">
    <property type="entry name" value="SUBTILASE_ASP"/>
    <property type="match status" value="1"/>
</dbReference>
<dbReference type="PROSITE" id="PS00137">
    <property type="entry name" value="SUBTILASE_HIS"/>
    <property type="match status" value="1"/>
</dbReference>
<dbReference type="CDD" id="cd07496">
    <property type="entry name" value="Peptidases_S8_13"/>
    <property type="match status" value="1"/>
</dbReference>
<feature type="domain" description="SLH" evidence="9">
    <location>
        <begin position="479"/>
        <end position="540"/>
    </location>
</feature>
<evidence type="ECO:0000256" key="7">
    <source>
        <dbReference type="SAM" id="MobiDB-lite"/>
    </source>
</evidence>
<feature type="compositionally biased region" description="Low complexity" evidence="7">
    <location>
        <begin position="36"/>
        <end position="57"/>
    </location>
</feature>
<feature type="domain" description="SLH" evidence="9">
    <location>
        <begin position="605"/>
        <end position="657"/>
    </location>
</feature>
<evidence type="ECO:0000256" key="3">
    <source>
        <dbReference type="ARBA" id="ARBA00022801"/>
    </source>
</evidence>
<feature type="region of interest" description="Disordered" evidence="7">
    <location>
        <begin position="222"/>
        <end position="244"/>
    </location>
</feature>
<feature type="signal peptide" evidence="8">
    <location>
        <begin position="1"/>
        <end position="18"/>
    </location>
</feature>
<dbReference type="InterPro" id="IPR034176">
    <property type="entry name" value="Peptidases_S8_13"/>
</dbReference>
<name>A0A3N3ZR92_9MICC</name>
<comment type="caution">
    <text evidence="10">The sequence shown here is derived from an EMBL/GenBank/DDBJ whole genome shotgun (WGS) entry which is preliminary data.</text>
</comment>
<protein>
    <recommendedName>
        <fullName evidence="9">SLH domain-containing protein</fullName>
    </recommendedName>
</protein>
<feature type="active site" description="Charge relay system" evidence="5">
    <location>
        <position position="250"/>
    </location>
</feature>
<evidence type="ECO:0000256" key="1">
    <source>
        <dbReference type="ARBA" id="ARBA00011073"/>
    </source>
</evidence>
<evidence type="ECO:0000256" key="4">
    <source>
        <dbReference type="ARBA" id="ARBA00022825"/>
    </source>
</evidence>
<comment type="similarity">
    <text evidence="1 5 6">Belongs to the peptidase S8 family.</text>
</comment>
<dbReference type="InterPro" id="IPR015500">
    <property type="entry name" value="Peptidase_S8_subtilisin-rel"/>
</dbReference>
<feature type="active site" description="Charge relay system" evidence="5">
    <location>
        <position position="426"/>
    </location>
</feature>
<dbReference type="EMBL" id="RKMF01000005">
    <property type="protein sequence ID" value="ROZ63772.1"/>
    <property type="molecule type" value="Genomic_DNA"/>
</dbReference>
<keyword evidence="4 5" id="KW-0720">Serine protease</keyword>
<evidence type="ECO:0000256" key="2">
    <source>
        <dbReference type="ARBA" id="ARBA00022670"/>
    </source>
</evidence>
<dbReference type="AlphaFoldDB" id="A0A3N3ZR92"/>
<evidence type="ECO:0000256" key="8">
    <source>
        <dbReference type="SAM" id="SignalP"/>
    </source>
</evidence>
<feature type="compositionally biased region" description="Polar residues" evidence="7">
    <location>
        <begin position="20"/>
        <end position="35"/>
    </location>
</feature>
<feature type="chain" id="PRO_5038487723" description="SLH domain-containing protein" evidence="8">
    <location>
        <begin position="19"/>
        <end position="657"/>
    </location>
</feature>
<gene>
    <name evidence="10" type="ORF">EDL96_05325</name>
</gene>
<evidence type="ECO:0000313" key="10">
    <source>
        <dbReference type="EMBL" id="ROZ63772.1"/>
    </source>
</evidence>
<dbReference type="PANTHER" id="PTHR43806:SF11">
    <property type="entry name" value="CEREVISIN-RELATED"/>
    <property type="match status" value="1"/>
</dbReference>
<dbReference type="Gene3D" id="3.40.50.200">
    <property type="entry name" value="Peptidase S8/S53 domain"/>
    <property type="match status" value="1"/>
</dbReference>
<dbReference type="GO" id="GO:0006508">
    <property type="term" value="P:proteolysis"/>
    <property type="evidence" value="ECO:0007669"/>
    <property type="project" value="UniProtKB-KW"/>
</dbReference>
<feature type="compositionally biased region" description="Low complexity" evidence="7">
    <location>
        <begin position="1"/>
        <end position="19"/>
    </location>
</feature>
<evidence type="ECO:0000313" key="11">
    <source>
        <dbReference type="Proteomes" id="UP000270616"/>
    </source>
</evidence>
<dbReference type="SUPFAM" id="SSF52743">
    <property type="entry name" value="Subtilisin-like"/>
    <property type="match status" value="1"/>
</dbReference>
<keyword evidence="3 5" id="KW-0378">Hydrolase</keyword>
<accession>A0A3N3ZR92</accession>
<feature type="region of interest" description="Disordered" evidence="7">
    <location>
        <begin position="1"/>
        <end position="66"/>
    </location>
</feature>
<dbReference type="InterPro" id="IPR050131">
    <property type="entry name" value="Peptidase_S8_subtilisin-like"/>
</dbReference>
<dbReference type="PROSITE" id="PS51272">
    <property type="entry name" value="SLH"/>
    <property type="match status" value="3"/>
</dbReference>
<dbReference type="InterPro" id="IPR023828">
    <property type="entry name" value="Peptidase_S8_Ser-AS"/>
</dbReference>
<evidence type="ECO:0000256" key="6">
    <source>
        <dbReference type="RuleBase" id="RU003355"/>
    </source>
</evidence>
<organism evidence="10 11">
    <name type="scientific">Kocuria soli</name>
    <dbReference type="NCBI Taxonomy" id="2485125"/>
    <lineage>
        <taxon>Bacteria</taxon>
        <taxon>Bacillati</taxon>
        <taxon>Actinomycetota</taxon>
        <taxon>Actinomycetes</taxon>
        <taxon>Micrococcales</taxon>
        <taxon>Micrococcaceae</taxon>
        <taxon>Kocuria</taxon>
    </lineage>
</organism>
<dbReference type="PRINTS" id="PR00723">
    <property type="entry name" value="SUBTILISIN"/>
</dbReference>
<keyword evidence="11" id="KW-1185">Reference proteome</keyword>
<reference evidence="10 11" key="1">
    <citation type="submission" date="2018-10" db="EMBL/GenBank/DDBJ databases">
        <title>Kocuria sp. M5W7-7, whole genome shotgun sequence.</title>
        <authorList>
            <person name="Tuo L."/>
        </authorList>
    </citation>
    <scope>NUCLEOTIDE SEQUENCE [LARGE SCALE GENOMIC DNA]</scope>
    <source>
        <strain evidence="10 11">M5W7-7</strain>
    </source>
</reference>
<dbReference type="InterPro" id="IPR023827">
    <property type="entry name" value="Peptidase_S8_Asp-AS"/>
</dbReference>
<dbReference type="InterPro" id="IPR022398">
    <property type="entry name" value="Peptidase_S8_His-AS"/>
</dbReference>
<dbReference type="Pfam" id="PF00395">
    <property type="entry name" value="SLH"/>
    <property type="match status" value="3"/>
</dbReference>